<feature type="domain" description="Sublancin immunity protein SunI-like PH" evidence="1">
    <location>
        <begin position="2"/>
        <end position="83"/>
    </location>
</feature>
<name>A0AA91ZVG6_9BACI</name>
<dbReference type="AlphaFoldDB" id="A0AA91ZVG6"/>
<dbReference type="EMBL" id="NVOR01000006">
    <property type="protein sequence ID" value="PED84417.1"/>
    <property type="molecule type" value="Genomic_DNA"/>
</dbReference>
<dbReference type="Pfam" id="PF23491">
    <property type="entry name" value="bPH_8"/>
    <property type="match status" value="1"/>
</dbReference>
<dbReference type="InterPro" id="IPR055365">
    <property type="entry name" value="PH_SunI-like"/>
</dbReference>
<gene>
    <name evidence="2" type="ORF">CON65_01140</name>
</gene>
<accession>A0AA91ZVG6</accession>
<protein>
    <recommendedName>
        <fullName evidence="1">Sublancin immunity protein SunI-like PH domain-containing protein</fullName>
    </recommendedName>
</protein>
<evidence type="ECO:0000313" key="2">
    <source>
        <dbReference type="EMBL" id="PED84417.1"/>
    </source>
</evidence>
<comment type="caution">
    <text evidence="2">The sequence shown here is derived from an EMBL/GenBank/DDBJ whole genome shotgun (WGS) entry which is preliminary data.</text>
</comment>
<dbReference type="RefSeq" id="WP_097896015.1">
    <property type="nucleotide sequence ID" value="NZ_NVOR01000006.1"/>
</dbReference>
<evidence type="ECO:0000313" key="3">
    <source>
        <dbReference type="Proteomes" id="UP000221020"/>
    </source>
</evidence>
<organism evidence="2 3">
    <name type="scientific">Bacillus pseudomycoides</name>
    <dbReference type="NCBI Taxonomy" id="64104"/>
    <lineage>
        <taxon>Bacteria</taxon>
        <taxon>Bacillati</taxon>
        <taxon>Bacillota</taxon>
        <taxon>Bacilli</taxon>
        <taxon>Bacillales</taxon>
        <taxon>Bacillaceae</taxon>
        <taxon>Bacillus</taxon>
        <taxon>Bacillus cereus group</taxon>
    </lineage>
</organism>
<proteinExistence type="predicted"/>
<sequence>MLGINVEKSNENIVIKYHLAKVEIPISDIIEVTLDDTYAGTDEGAIRIGPPYGTTDRVLIKTKTNNYILFTTNYTFIMNKINSAIAEN</sequence>
<evidence type="ECO:0000259" key="1">
    <source>
        <dbReference type="Pfam" id="PF23491"/>
    </source>
</evidence>
<reference evidence="2 3" key="1">
    <citation type="submission" date="2017-09" db="EMBL/GenBank/DDBJ databases">
        <title>Large-scale bioinformatics analysis of Bacillus genomes uncovers conserved roles of natural products in bacterial physiology.</title>
        <authorList>
            <consortium name="Agbiome Team Llc"/>
            <person name="Bleich R.M."/>
            <person name="Grubbs K.J."/>
            <person name="Santa Maria K.C."/>
            <person name="Allen S.E."/>
            <person name="Farag S."/>
            <person name="Shank E.A."/>
            <person name="Bowers A."/>
        </authorList>
    </citation>
    <scope>NUCLEOTIDE SEQUENCE [LARGE SCALE GENOMIC DNA]</scope>
    <source>
        <strain evidence="2 3">AFS092012</strain>
    </source>
</reference>
<dbReference type="Proteomes" id="UP000221020">
    <property type="component" value="Unassembled WGS sequence"/>
</dbReference>